<comment type="caution">
    <text evidence="1">The sequence shown here is derived from an EMBL/GenBank/DDBJ whole genome shotgun (WGS) entry which is preliminary data.</text>
</comment>
<protein>
    <submittedName>
        <fullName evidence="1">Uncharacterized protein</fullName>
    </submittedName>
</protein>
<proteinExistence type="predicted"/>
<reference evidence="1 2" key="1">
    <citation type="journal article" date="2023" name="bioRxiv">
        <title>Conserved and derived expression patterns and positive selection on dental genes reveal complex evolutionary context of ever-growing rodent molars.</title>
        <authorList>
            <person name="Calamari Z.T."/>
            <person name="Song A."/>
            <person name="Cohen E."/>
            <person name="Akter M."/>
            <person name="Roy R.D."/>
            <person name="Hallikas O."/>
            <person name="Christensen M.M."/>
            <person name="Li P."/>
            <person name="Marangoni P."/>
            <person name="Jernvall J."/>
            <person name="Klein O.D."/>
        </authorList>
    </citation>
    <scope>NUCLEOTIDE SEQUENCE [LARGE SCALE GENOMIC DNA]</scope>
    <source>
        <strain evidence="1">V071</strain>
    </source>
</reference>
<evidence type="ECO:0000313" key="1">
    <source>
        <dbReference type="EMBL" id="KAK7824116.1"/>
    </source>
</evidence>
<keyword evidence="2" id="KW-1185">Reference proteome</keyword>
<sequence>MYTHTHHRRSANLRITHM</sequence>
<dbReference type="EMBL" id="JBBHLL010000048">
    <property type="protein sequence ID" value="KAK7824116.1"/>
    <property type="molecule type" value="Genomic_DNA"/>
</dbReference>
<dbReference type="Proteomes" id="UP001488838">
    <property type="component" value="Unassembled WGS sequence"/>
</dbReference>
<accession>A0AAW0JCK1</accession>
<dbReference type="AlphaFoldDB" id="A0AAW0JCK1"/>
<organism evidence="1 2">
    <name type="scientific">Myodes glareolus</name>
    <name type="common">Bank vole</name>
    <name type="synonym">Clethrionomys glareolus</name>
    <dbReference type="NCBI Taxonomy" id="447135"/>
    <lineage>
        <taxon>Eukaryota</taxon>
        <taxon>Metazoa</taxon>
        <taxon>Chordata</taxon>
        <taxon>Craniata</taxon>
        <taxon>Vertebrata</taxon>
        <taxon>Euteleostomi</taxon>
        <taxon>Mammalia</taxon>
        <taxon>Eutheria</taxon>
        <taxon>Euarchontoglires</taxon>
        <taxon>Glires</taxon>
        <taxon>Rodentia</taxon>
        <taxon>Myomorpha</taxon>
        <taxon>Muroidea</taxon>
        <taxon>Cricetidae</taxon>
        <taxon>Arvicolinae</taxon>
        <taxon>Myodes</taxon>
    </lineage>
</organism>
<gene>
    <name evidence="1" type="ORF">U0070_019802</name>
</gene>
<name>A0AAW0JCK1_MYOGA</name>
<evidence type="ECO:0000313" key="2">
    <source>
        <dbReference type="Proteomes" id="UP001488838"/>
    </source>
</evidence>